<dbReference type="EMBL" id="ANIZ01003142">
    <property type="protein sequence ID" value="ETI35450.1"/>
    <property type="molecule type" value="Genomic_DNA"/>
</dbReference>
<accession>V9E8Q2</accession>
<protein>
    <submittedName>
        <fullName evidence="1">Uncharacterized protein</fullName>
    </submittedName>
</protein>
<reference evidence="1 2" key="1">
    <citation type="submission" date="2013-11" db="EMBL/GenBank/DDBJ databases">
        <title>The Genome Sequence of Phytophthora parasitica P1569.</title>
        <authorList>
            <consortium name="The Broad Institute Genomics Platform"/>
            <person name="Russ C."/>
            <person name="Tyler B."/>
            <person name="Panabieres F."/>
            <person name="Shan W."/>
            <person name="Tripathy S."/>
            <person name="Grunwald N."/>
            <person name="Machado M."/>
            <person name="Johnson C.S."/>
            <person name="Arredondo F."/>
            <person name="Hong C."/>
            <person name="Coffey M."/>
            <person name="Young S.K."/>
            <person name="Zeng Q."/>
            <person name="Gargeya S."/>
            <person name="Fitzgerald M."/>
            <person name="Abouelleil A."/>
            <person name="Alvarado L."/>
            <person name="Chapman S.B."/>
            <person name="Gainer-Dewar J."/>
            <person name="Goldberg J."/>
            <person name="Griggs A."/>
            <person name="Gujja S."/>
            <person name="Hansen M."/>
            <person name="Howarth C."/>
            <person name="Imamovic A."/>
            <person name="Ireland A."/>
            <person name="Larimer J."/>
            <person name="McCowan C."/>
            <person name="Murphy C."/>
            <person name="Pearson M."/>
            <person name="Poon T.W."/>
            <person name="Priest M."/>
            <person name="Roberts A."/>
            <person name="Saif S."/>
            <person name="Shea T."/>
            <person name="Sykes S."/>
            <person name="Wortman J."/>
            <person name="Nusbaum C."/>
            <person name="Birren B."/>
        </authorList>
    </citation>
    <scope>NUCLEOTIDE SEQUENCE [LARGE SCALE GENOMIC DNA]</scope>
    <source>
        <strain evidence="1 2">P1569</strain>
    </source>
</reference>
<gene>
    <name evidence="1" type="ORF">F443_18218</name>
</gene>
<dbReference type="Proteomes" id="UP000018721">
    <property type="component" value="Unassembled WGS sequence"/>
</dbReference>
<dbReference type="HOGENOM" id="CLU_2693169_0_0_1"/>
<keyword evidence="2" id="KW-1185">Reference proteome</keyword>
<sequence length="74" mass="8193">MVRQRSTKSGERLDGSLHPVKACVDPELLEILRFYELCKVVDAVLNEEQVAVIDANLGSVQNLKCPAMTATFEC</sequence>
<organism evidence="1 2">
    <name type="scientific">Phytophthora nicotianae P1569</name>
    <dbReference type="NCBI Taxonomy" id="1317065"/>
    <lineage>
        <taxon>Eukaryota</taxon>
        <taxon>Sar</taxon>
        <taxon>Stramenopiles</taxon>
        <taxon>Oomycota</taxon>
        <taxon>Peronosporomycetes</taxon>
        <taxon>Peronosporales</taxon>
        <taxon>Peronosporaceae</taxon>
        <taxon>Phytophthora</taxon>
    </lineage>
</organism>
<evidence type="ECO:0000313" key="2">
    <source>
        <dbReference type="Proteomes" id="UP000018721"/>
    </source>
</evidence>
<comment type="caution">
    <text evidence="1">The sequence shown here is derived from an EMBL/GenBank/DDBJ whole genome shotgun (WGS) entry which is preliminary data.</text>
</comment>
<dbReference type="AlphaFoldDB" id="V9E8Q2"/>
<proteinExistence type="predicted"/>
<evidence type="ECO:0000313" key="1">
    <source>
        <dbReference type="EMBL" id="ETI35450.1"/>
    </source>
</evidence>
<name>V9E8Q2_PHYNI</name>